<dbReference type="Gene3D" id="4.10.20.10">
    <property type="entry name" value="Tat domain"/>
    <property type="match status" value="1"/>
</dbReference>
<keyword evidence="4 10" id="KW-1048">Host nucleus</keyword>
<reference evidence="12" key="1">
    <citation type="journal article" date="2007" name="Virology">
        <title>Full-length sequence analysis of SIVmus in wild populations of mustached monkeys (Cercopithecus cephus) from Cameroon provides evidence for two co-circulating SIVmus lineages.</title>
        <authorList>
            <person name="Aghokeng A.F."/>
            <person name="Bailes E."/>
            <person name="Loul S."/>
            <person name="Courgnaud V."/>
            <person name="Mpoudi-Ngolle E."/>
            <person name="Sharp P.M."/>
            <person name="Delaporte E."/>
            <person name="Peeters M."/>
        </authorList>
    </citation>
    <scope>NUCLEOTIDE SEQUENCE</scope>
    <source>
        <strain evidence="12">SIVmus01CM2500</strain>
    </source>
</reference>
<sequence>MDPEVENLPPWQRPSSAPTTPCTPCYCKACAYHCMQCFLTKALGISYGRNRKRHRRTPEGLPNNQDPIQLKGRVILLFLHRSIPEPRRDQERPKKQKKEVAPEAVSDPCAI</sequence>
<keyword evidence="5" id="KW-0945">Host-virus interaction</keyword>
<evidence type="ECO:0000256" key="3">
    <source>
        <dbReference type="ARBA" id="ARBA00022376"/>
    </source>
</evidence>
<evidence type="ECO:0000256" key="9">
    <source>
        <dbReference type="ARBA" id="ARBA00023163"/>
    </source>
</evidence>
<evidence type="ECO:0000313" key="12">
    <source>
        <dbReference type="EMBL" id="ABO61058.1"/>
    </source>
</evidence>
<dbReference type="GO" id="GO:0003723">
    <property type="term" value="F:RNA binding"/>
    <property type="evidence" value="ECO:0007669"/>
    <property type="project" value="UniProtKB-KW"/>
</dbReference>
<evidence type="ECO:0000256" key="5">
    <source>
        <dbReference type="ARBA" id="ARBA00022581"/>
    </source>
</evidence>
<dbReference type="InterPro" id="IPR036963">
    <property type="entry name" value="Tat_dom_sf"/>
</dbReference>
<organismHost>
    <name type="scientific">Cercopithecidae</name>
    <name type="common">Old World monkeys</name>
    <dbReference type="NCBI Taxonomy" id="9527"/>
</organismHost>
<evidence type="ECO:0000256" key="10">
    <source>
        <dbReference type="RuleBase" id="RU003311"/>
    </source>
</evidence>
<protein>
    <recommendedName>
        <fullName evidence="3 10">Protein Tat</fullName>
    </recommendedName>
</protein>
<evidence type="ECO:0000256" key="11">
    <source>
        <dbReference type="SAM" id="MobiDB-lite"/>
    </source>
</evidence>
<evidence type="ECO:0000256" key="4">
    <source>
        <dbReference type="ARBA" id="ARBA00022562"/>
    </source>
</evidence>
<proteinExistence type="inferred from homology"/>
<feature type="compositionally biased region" description="Basic and acidic residues" evidence="11">
    <location>
        <begin position="82"/>
        <end position="101"/>
    </location>
</feature>
<dbReference type="GO" id="GO:0044196">
    <property type="term" value="C:host cell nucleolus"/>
    <property type="evidence" value="ECO:0007669"/>
    <property type="project" value="UniProtKB-SubCell"/>
</dbReference>
<keyword evidence="9 10" id="KW-0804">Transcription</keyword>
<keyword evidence="6 10" id="KW-0694">RNA-binding</keyword>
<dbReference type="PRINTS" id="PR00055">
    <property type="entry name" value="HIVTATDOMAIN"/>
</dbReference>
<feature type="region of interest" description="Disordered" evidence="11">
    <location>
        <begin position="82"/>
        <end position="111"/>
    </location>
</feature>
<evidence type="ECO:0000256" key="2">
    <source>
        <dbReference type="ARBA" id="ARBA00009398"/>
    </source>
</evidence>
<comment type="similarity">
    <text evidence="2 10">Belongs to the lentiviruses Tat family.</text>
</comment>
<keyword evidence="8 10" id="KW-0010">Activator</keyword>
<dbReference type="GO" id="GO:0050434">
    <property type="term" value="P:positive regulation of viral transcription"/>
    <property type="evidence" value="ECO:0007669"/>
    <property type="project" value="InterPro"/>
</dbReference>
<comment type="subcellular location">
    <subcellularLocation>
        <location evidence="1 10">Host nucleus</location>
        <location evidence="1 10">Host nucleolus</location>
    </subcellularLocation>
</comment>
<dbReference type="EMBL" id="EF070331">
    <property type="protein sequence ID" value="ABO61058.1"/>
    <property type="molecule type" value="Genomic_DNA"/>
</dbReference>
<keyword evidence="7 10" id="KW-0805">Transcription regulation</keyword>
<organismHost>
    <name type="scientific">Pan troglodytes</name>
    <name type="common">Chimpanzee</name>
    <dbReference type="NCBI Taxonomy" id="9598"/>
</organismHost>
<dbReference type="GO" id="GO:0001070">
    <property type="term" value="F:RNA-binding transcription regulator activity"/>
    <property type="evidence" value="ECO:0007669"/>
    <property type="project" value="InterPro"/>
</dbReference>
<dbReference type="InterPro" id="IPR001831">
    <property type="entry name" value="IV_Tat"/>
</dbReference>
<feature type="region of interest" description="Disordered" evidence="11">
    <location>
        <begin position="1"/>
        <end position="20"/>
    </location>
</feature>
<name>A4UDH5_SIV</name>
<evidence type="ECO:0000256" key="8">
    <source>
        <dbReference type="ARBA" id="ARBA00023159"/>
    </source>
</evidence>
<evidence type="ECO:0000256" key="6">
    <source>
        <dbReference type="ARBA" id="ARBA00022884"/>
    </source>
</evidence>
<evidence type="ECO:0000256" key="1">
    <source>
        <dbReference type="ARBA" id="ARBA00004307"/>
    </source>
</evidence>
<organism evidence="12">
    <name type="scientific">Simian immunodeficiency virus</name>
    <name type="common">SIV</name>
    <dbReference type="NCBI Taxonomy" id="11723"/>
    <lineage>
        <taxon>Viruses</taxon>
        <taxon>Riboviria</taxon>
        <taxon>Pararnavirae</taxon>
        <taxon>Artverviricota</taxon>
        <taxon>Revtraviricetes</taxon>
        <taxon>Ortervirales</taxon>
        <taxon>Retroviridae</taxon>
        <taxon>Orthoretrovirinae</taxon>
        <taxon>Lentivirus</taxon>
        <taxon>Lentivirus simimdef</taxon>
    </lineage>
</organism>
<accession>A4UDH5</accession>
<evidence type="ECO:0000256" key="7">
    <source>
        <dbReference type="ARBA" id="ARBA00023015"/>
    </source>
</evidence>
<dbReference type="Pfam" id="PF00539">
    <property type="entry name" value="Tat"/>
    <property type="match status" value="1"/>
</dbReference>
<gene>
    <name evidence="12" type="primary">tat</name>
</gene>